<dbReference type="EMBL" id="RWJN01000109">
    <property type="protein sequence ID" value="TCD67134.1"/>
    <property type="molecule type" value="Genomic_DNA"/>
</dbReference>
<feature type="region of interest" description="Disordered" evidence="1">
    <location>
        <begin position="78"/>
        <end position="110"/>
    </location>
</feature>
<proteinExistence type="predicted"/>
<gene>
    <name evidence="3" type="ORF">EIP91_000474</name>
</gene>
<keyword evidence="2" id="KW-0732">Signal</keyword>
<reference evidence="3 4" key="1">
    <citation type="submission" date="2018-11" db="EMBL/GenBank/DDBJ databases">
        <title>Genome assembly of Steccherinum ochraceum LE-BIN_3174, the white-rot fungus of the Steccherinaceae family (The Residual Polyporoid clade, Polyporales, Basidiomycota).</title>
        <authorList>
            <person name="Fedorova T.V."/>
            <person name="Glazunova O.A."/>
            <person name="Landesman E.O."/>
            <person name="Moiseenko K.V."/>
            <person name="Psurtseva N.V."/>
            <person name="Savinova O.S."/>
            <person name="Shakhova N.V."/>
            <person name="Tyazhelova T.V."/>
            <person name="Vasina D.V."/>
        </authorList>
    </citation>
    <scope>NUCLEOTIDE SEQUENCE [LARGE SCALE GENOMIC DNA]</scope>
    <source>
        <strain evidence="3 4">LE-BIN_3174</strain>
    </source>
</reference>
<comment type="caution">
    <text evidence="3">The sequence shown here is derived from an EMBL/GenBank/DDBJ whole genome shotgun (WGS) entry which is preliminary data.</text>
</comment>
<feature type="chain" id="PRO_5021022620" evidence="2">
    <location>
        <begin position="21"/>
        <end position="110"/>
    </location>
</feature>
<keyword evidence="4" id="KW-1185">Reference proteome</keyword>
<sequence length="110" mass="11598">MRFASVFTSLLAVAVTSVSAISTVHNIDSVVVRDNYSSLISRNLDSLEARGHGGHSDIALRYLVNDVYARNLEARVCGSSPPSPVGGLSRSGAVRRPSGRFGSRPGTPTV</sequence>
<protein>
    <submittedName>
        <fullName evidence="3">Uncharacterized protein</fullName>
    </submittedName>
</protein>
<dbReference type="AlphaFoldDB" id="A0A4R0RWA3"/>
<feature type="signal peptide" evidence="2">
    <location>
        <begin position="1"/>
        <end position="20"/>
    </location>
</feature>
<accession>A0A4R0RWA3</accession>
<evidence type="ECO:0000256" key="2">
    <source>
        <dbReference type="SAM" id="SignalP"/>
    </source>
</evidence>
<evidence type="ECO:0000313" key="3">
    <source>
        <dbReference type="EMBL" id="TCD67134.1"/>
    </source>
</evidence>
<dbReference type="Proteomes" id="UP000292702">
    <property type="component" value="Unassembled WGS sequence"/>
</dbReference>
<evidence type="ECO:0000256" key="1">
    <source>
        <dbReference type="SAM" id="MobiDB-lite"/>
    </source>
</evidence>
<feature type="compositionally biased region" description="Low complexity" evidence="1">
    <location>
        <begin position="85"/>
        <end position="110"/>
    </location>
</feature>
<name>A0A4R0RWA3_9APHY</name>
<evidence type="ECO:0000313" key="4">
    <source>
        <dbReference type="Proteomes" id="UP000292702"/>
    </source>
</evidence>
<organism evidence="3 4">
    <name type="scientific">Steccherinum ochraceum</name>
    <dbReference type="NCBI Taxonomy" id="92696"/>
    <lineage>
        <taxon>Eukaryota</taxon>
        <taxon>Fungi</taxon>
        <taxon>Dikarya</taxon>
        <taxon>Basidiomycota</taxon>
        <taxon>Agaricomycotina</taxon>
        <taxon>Agaricomycetes</taxon>
        <taxon>Polyporales</taxon>
        <taxon>Steccherinaceae</taxon>
        <taxon>Steccherinum</taxon>
    </lineage>
</organism>